<dbReference type="GO" id="GO:0051701">
    <property type="term" value="P:biological process involved in interaction with host"/>
    <property type="evidence" value="ECO:0007669"/>
    <property type="project" value="TreeGrafter"/>
</dbReference>
<evidence type="ECO:0000259" key="3">
    <source>
        <dbReference type="Pfam" id="PF02470"/>
    </source>
</evidence>
<feature type="domain" description="Mce/MlaD" evidence="3">
    <location>
        <begin position="47"/>
        <end position="124"/>
    </location>
</feature>
<dbReference type="InterPro" id="IPR024516">
    <property type="entry name" value="Mce_C"/>
</dbReference>
<dbReference type="InterPro" id="IPR052336">
    <property type="entry name" value="MlaD_Phospholipid_Transporter"/>
</dbReference>
<gene>
    <name evidence="5" type="ORF">MSTE_00852</name>
</gene>
<evidence type="ECO:0000259" key="4">
    <source>
        <dbReference type="Pfam" id="PF11887"/>
    </source>
</evidence>
<keyword evidence="6" id="KW-1185">Reference proteome</keyword>
<dbReference type="Pfam" id="PF02470">
    <property type="entry name" value="MlaD"/>
    <property type="match status" value="1"/>
</dbReference>
<dbReference type="PANTHER" id="PTHR33371:SF19">
    <property type="entry name" value="MCE-FAMILY PROTEIN MCE4A"/>
    <property type="match status" value="1"/>
</dbReference>
<keyword evidence="2" id="KW-0472">Membrane</keyword>
<dbReference type="AlphaFoldDB" id="A0A1Z4ETA9"/>
<feature type="compositionally biased region" description="Pro residues" evidence="1">
    <location>
        <begin position="407"/>
        <end position="417"/>
    </location>
</feature>
<feature type="domain" description="Mammalian cell entry C-terminal" evidence="4">
    <location>
        <begin position="129"/>
        <end position="355"/>
    </location>
</feature>
<evidence type="ECO:0000256" key="1">
    <source>
        <dbReference type="SAM" id="MobiDB-lite"/>
    </source>
</evidence>
<dbReference type="GO" id="GO:0005576">
    <property type="term" value="C:extracellular region"/>
    <property type="evidence" value="ECO:0007669"/>
    <property type="project" value="TreeGrafter"/>
</dbReference>
<dbReference type="OrthoDB" id="4571090at2"/>
<feature type="region of interest" description="Disordered" evidence="1">
    <location>
        <begin position="353"/>
        <end position="433"/>
    </location>
</feature>
<dbReference type="PANTHER" id="PTHR33371">
    <property type="entry name" value="INTERMEMBRANE PHOSPHOLIPID TRANSPORT SYSTEM BINDING PROTEIN MLAD-RELATED"/>
    <property type="match status" value="1"/>
</dbReference>
<name>A0A1Z4ETA9_9MYCO</name>
<evidence type="ECO:0000313" key="5">
    <source>
        <dbReference type="EMBL" id="BAX96187.1"/>
    </source>
</evidence>
<dbReference type="Proteomes" id="UP000217954">
    <property type="component" value="Chromosome"/>
</dbReference>
<proteinExistence type="predicted"/>
<reference evidence="6" key="1">
    <citation type="journal article" date="2017" name="Genome Announc.">
        <title>Complete Genome Sequence of Mycobacterium stephanolepidis.</title>
        <authorList>
            <person name="Fukano H."/>
            <person name="Yoshida M."/>
            <person name="Katayama Y."/>
            <person name="Omatsu T."/>
            <person name="Mizutani T."/>
            <person name="Kurata O."/>
            <person name="Wada S."/>
            <person name="Hoshino Y."/>
        </authorList>
    </citation>
    <scope>NUCLEOTIDE SEQUENCE [LARGE SCALE GENOMIC DNA]</scope>
    <source>
        <strain evidence="6">NJB0901</strain>
    </source>
</reference>
<evidence type="ECO:0000256" key="2">
    <source>
        <dbReference type="SAM" id="Phobius"/>
    </source>
</evidence>
<organism evidence="5 6">
    <name type="scientific">[Mycobacterium] stephanolepidis</name>
    <dbReference type="NCBI Taxonomy" id="1520670"/>
    <lineage>
        <taxon>Bacteria</taxon>
        <taxon>Bacillati</taxon>
        <taxon>Actinomycetota</taxon>
        <taxon>Actinomycetes</taxon>
        <taxon>Mycobacteriales</taxon>
        <taxon>Mycobacteriaceae</taxon>
        <taxon>Mycobacteroides</taxon>
    </lineage>
</organism>
<dbReference type="EMBL" id="AP018165">
    <property type="protein sequence ID" value="BAX96187.1"/>
    <property type="molecule type" value="Genomic_DNA"/>
</dbReference>
<accession>A0A1Z4ETA9</accession>
<dbReference type="KEGG" id="mste:MSTE_00852"/>
<dbReference type="InterPro" id="IPR003399">
    <property type="entry name" value="Mce/MlaD"/>
</dbReference>
<keyword evidence="2" id="KW-1133">Transmembrane helix</keyword>
<dbReference type="Pfam" id="PF11887">
    <property type="entry name" value="Mce4_CUP1"/>
    <property type="match status" value="1"/>
</dbReference>
<keyword evidence="2" id="KW-0812">Transmembrane</keyword>
<evidence type="ECO:0000313" key="6">
    <source>
        <dbReference type="Proteomes" id="UP000217954"/>
    </source>
</evidence>
<sequence length="475" mass="49590">MPNSFDGDGRGPSNHRLAVAGVAFVALGCVVAALLIAKSQGRLDRMVRVTAELVNVGDGLPAKSDVKFRGVLAGFVTRVVPAKVGRPNIVYIDLKTNYAQGIPSTVTARVVPSNVFAVSSIQLVDNGGSAAPLRPGAVIHEDQSLPTVLFQTTLSKFRQLLKAVGRSPSPDSVGMLEALGKATEGRGDRLLNAGRSLNEIVTQLNAVMGDRAEHSTLAALTQATSGLRQAAPDLFDALSGAVQPMRSLAEKRVALSGLLSAGLNTAGLLGDSFEHQTDRLINITTQLEPVVGVLADNAEQFPAIASRVQAVANQIYSEAWNPETNQLTLKGVVAFTPTRTYVRADCPRYGALSGPSCETAPEIPTTPSLESALGSMGFPLPPGVSENRPNLAPPRDSVRAPDRPDSPEPPTPEPAPVQPAAFVGGNVGPVGSVRERQQLGEILGAKAGPATQLLLGPLARGSDVHVIRASSQVDR</sequence>
<feature type="compositionally biased region" description="Basic and acidic residues" evidence="1">
    <location>
        <begin position="396"/>
        <end position="406"/>
    </location>
</feature>
<reference evidence="5 6" key="2">
    <citation type="journal article" date="2017" name="Int. J. Syst. Evol. Microbiol.">
        <title>Mycobacterium stephanolepidis sp. nov., a rapidly growing species related to Mycobacterium chelonae, isolated from marine teleost fish, Stephanolepis cirrhifer.</title>
        <authorList>
            <person name="Fukano H."/>
            <person name="Wada S."/>
            <person name="Kurata O."/>
            <person name="Katayama K."/>
            <person name="Fujiwara N."/>
            <person name="Hoshino Y."/>
        </authorList>
    </citation>
    <scope>NUCLEOTIDE SEQUENCE [LARGE SCALE GENOMIC DNA]</scope>
    <source>
        <strain evidence="5 6">NJB0901</strain>
    </source>
</reference>
<dbReference type="RefSeq" id="WP_096499259.1">
    <property type="nucleotide sequence ID" value="NZ_AP018165.1"/>
</dbReference>
<protein>
    <submittedName>
        <fullName evidence="5">Putative Mce family protein</fullName>
    </submittedName>
</protein>
<feature type="transmembrane region" description="Helical" evidence="2">
    <location>
        <begin position="17"/>
        <end position="37"/>
    </location>
</feature>